<protein>
    <recommendedName>
        <fullName evidence="4">Mitochondrial glycoprotein</fullName>
    </recommendedName>
</protein>
<dbReference type="PANTHER" id="PTHR10826">
    <property type="entry name" value="COMPLEMENT COMPONENT 1"/>
    <property type="match status" value="1"/>
</dbReference>
<feature type="region of interest" description="Disordered" evidence="1">
    <location>
        <begin position="136"/>
        <end position="164"/>
    </location>
</feature>
<organism evidence="2 3">
    <name type="scientific">Platanthera guangdongensis</name>
    <dbReference type="NCBI Taxonomy" id="2320717"/>
    <lineage>
        <taxon>Eukaryota</taxon>
        <taxon>Viridiplantae</taxon>
        <taxon>Streptophyta</taxon>
        <taxon>Embryophyta</taxon>
        <taxon>Tracheophyta</taxon>
        <taxon>Spermatophyta</taxon>
        <taxon>Magnoliopsida</taxon>
        <taxon>Liliopsida</taxon>
        <taxon>Asparagales</taxon>
        <taxon>Orchidaceae</taxon>
        <taxon>Orchidoideae</taxon>
        <taxon>Orchideae</taxon>
        <taxon>Orchidinae</taxon>
        <taxon>Platanthera</taxon>
    </lineage>
</organism>
<reference evidence="2 3" key="1">
    <citation type="journal article" date="2022" name="Nat. Plants">
        <title>Genomes of leafy and leafless Platanthera orchids illuminate the evolution of mycoheterotrophy.</title>
        <authorList>
            <person name="Li M.H."/>
            <person name="Liu K.W."/>
            <person name="Li Z."/>
            <person name="Lu H.C."/>
            <person name="Ye Q.L."/>
            <person name="Zhang D."/>
            <person name="Wang J.Y."/>
            <person name="Li Y.F."/>
            <person name="Zhong Z.M."/>
            <person name="Liu X."/>
            <person name="Yu X."/>
            <person name="Liu D.K."/>
            <person name="Tu X.D."/>
            <person name="Liu B."/>
            <person name="Hao Y."/>
            <person name="Liao X.Y."/>
            <person name="Jiang Y.T."/>
            <person name="Sun W.H."/>
            <person name="Chen J."/>
            <person name="Chen Y.Q."/>
            <person name="Ai Y."/>
            <person name="Zhai J.W."/>
            <person name="Wu S.S."/>
            <person name="Zhou Z."/>
            <person name="Hsiao Y.Y."/>
            <person name="Wu W.L."/>
            <person name="Chen Y.Y."/>
            <person name="Lin Y.F."/>
            <person name="Hsu J.L."/>
            <person name="Li C.Y."/>
            <person name="Wang Z.W."/>
            <person name="Zhao X."/>
            <person name="Zhong W.Y."/>
            <person name="Ma X.K."/>
            <person name="Ma L."/>
            <person name="Huang J."/>
            <person name="Chen G.Z."/>
            <person name="Huang M.Z."/>
            <person name="Huang L."/>
            <person name="Peng D.H."/>
            <person name="Luo Y.B."/>
            <person name="Zou S.Q."/>
            <person name="Chen S.P."/>
            <person name="Lan S."/>
            <person name="Tsai W.C."/>
            <person name="Van de Peer Y."/>
            <person name="Liu Z.J."/>
        </authorList>
    </citation>
    <scope>NUCLEOTIDE SEQUENCE [LARGE SCALE GENOMIC DNA]</scope>
    <source>
        <strain evidence="2">Lor288</strain>
    </source>
</reference>
<keyword evidence="3" id="KW-1185">Reference proteome</keyword>
<sequence>MIEAMILAGVLRRTSSWGFLPAGAAFARSFHSQLPSFANPRSSLISRRNLDSSPLILVPVYNFSSNAGKPPSDADLLRVIDAEIKCAEECDDYDRVEEIPEGFPFEIQNVKGKSCITLRRRYFGENIEVLVSMPSLVTGEEPEHDRRAGAGGEEGEKKSPAQSSIPLTINFTKNEGHGLEFCCSAYPDELVIDSMSFKEIKESDEEMLAYQGPDFSDLEENLQKSWYKYLEVRGISAMTTNFLHEYMMNKDSLEYLLWLRDLKKLMEK</sequence>
<dbReference type="InterPro" id="IPR036561">
    <property type="entry name" value="MAM33_sf"/>
</dbReference>
<evidence type="ECO:0000313" key="3">
    <source>
        <dbReference type="Proteomes" id="UP001412067"/>
    </source>
</evidence>
<dbReference type="Pfam" id="PF02330">
    <property type="entry name" value="MAM33"/>
    <property type="match status" value="1"/>
</dbReference>
<dbReference type="InterPro" id="IPR003428">
    <property type="entry name" value="MAM33"/>
</dbReference>
<evidence type="ECO:0000313" key="2">
    <source>
        <dbReference type="EMBL" id="KAK8950597.1"/>
    </source>
</evidence>
<proteinExistence type="predicted"/>
<dbReference type="Gene3D" id="3.10.280.10">
    <property type="entry name" value="Mitochondrial glycoprotein"/>
    <property type="match status" value="1"/>
</dbReference>
<dbReference type="EMBL" id="JBBWWR010000015">
    <property type="protein sequence ID" value="KAK8950597.1"/>
    <property type="molecule type" value="Genomic_DNA"/>
</dbReference>
<dbReference type="SUPFAM" id="SSF54529">
    <property type="entry name" value="Mitochondrial glycoprotein MAM33-like"/>
    <property type="match status" value="1"/>
</dbReference>
<dbReference type="PANTHER" id="PTHR10826:SF41">
    <property type="entry name" value="MITOCHONDRIAL GLYCOPROTEIN FAMILY PROTEIN"/>
    <property type="match status" value="1"/>
</dbReference>
<name>A0ABR2LUR2_9ASPA</name>
<dbReference type="Proteomes" id="UP001412067">
    <property type="component" value="Unassembled WGS sequence"/>
</dbReference>
<comment type="caution">
    <text evidence="2">The sequence shown here is derived from an EMBL/GenBank/DDBJ whole genome shotgun (WGS) entry which is preliminary data.</text>
</comment>
<feature type="compositionally biased region" description="Basic and acidic residues" evidence="1">
    <location>
        <begin position="141"/>
        <end position="159"/>
    </location>
</feature>
<gene>
    <name evidence="2" type="ORF">KSP40_PGU019563</name>
</gene>
<evidence type="ECO:0008006" key="4">
    <source>
        <dbReference type="Google" id="ProtNLM"/>
    </source>
</evidence>
<evidence type="ECO:0000256" key="1">
    <source>
        <dbReference type="SAM" id="MobiDB-lite"/>
    </source>
</evidence>
<accession>A0ABR2LUR2</accession>